<dbReference type="Pfam" id="PF11152">
    <property type="entry name" value="CCB2_CCB4"/>
    <property type="match status" value="1"/>
</dbReference>
<dbReference type="InterPro" id="IPR044705">
    <property type="entry name" value="CCB4"/>
</dbReference>
<dbReference type="PANTHER" id="PTHR34943:SF2">
    <property type="entry name" value="PROTEIN COFACTOR ASSEMBLY OF COMPLEX C SUBUNIT B CCB4, CHLOROPLASTIC"/>
    <property type="match status" value="1"/>
</dbReference>
<dbReference type="AlphaFoldDB" id="A0A8B7MVU0"/>
<accession>A0A8B7MVU0</accession>
<dbReference type="PANTHER" id="PTHR34943">
    <property type="match status" value="1"/>
</dbReference>
<gene>
    <name evidence="3" type="primary">LOC103715882</name>
</gene>
<evidence type="ECO:0000313" key="2">
    <source>
        <dbReference type="Proteomes" id="UP000228380"/>
    </source>
</evidence>
<dbReference type="GO" id="GO:0010190">
    <property type="term" value="P:cytochrome b6f complex assembly"/>
    <property type="evidence" value="ECO:0007669"/>
    <property type="project" value="TreeGrafter"/>
</dbReference>
<dbReference type="OrthoDB" id="439612at2759"/>
<name>A0A8B7MVU0_PHODC</name>
<dbReference type="Proteomes" id="UP000228380">
    <property type="component" value="Chromosome 1"/>
</dbReference>
<dbReference type="InterPro" id="IPR021325">
    <property type="entry name" value="CCB2/CCB4"/>
</dbReference>
<evidence type="ECO:0000256" key="1">
    <source>
        <dbReference type="SAM" id="MobiDB-lite"/>
    </source>
</evidence>
<dbReference type="GO" id="GO:0009507">
    <property type="term" value="C:chloroplast"/>
    <property type="evidence" value="ECO:0007669"/>
    <property type="project" value="TreeGrafter"/>
</dbReference>
<keyword evidence="2" id="KW-1185">Reference proteome</keyword>
<protein>
    <submittedName>
        <fullName evidence="3">Protein COFACTOR ASSEMBLY OF COMPLEX C SUBUNIT B CCB4, chloroplastic-like isoform X1</fullName>
    </submittedName>
</protein>
<reference evidence="3" key="2">
    <citation type="submission" date="2025-08" db="UniProtKB">
        <authorList>
            <consortium name="RefSeq"/>
        </authorList>
    </citation>
    <scope>IDENTIFICATION</scope>
    <source>
        <tissue evidence="3">Young leaves</tissue>
    </source>
</reference>
<sequence length="336" mass="36728">MEVGCLLLFRTLSSPLIRPPLRRHSWPVPSSPLLRASSSPPPLPSPPSAYPQGAYRGPKPRRDLVGDWVSNNDGFVRSLPIFVGGLSLLAVLLNRAFSGIAPVTDASSSQSRADILTLALAVTNLLSGLVWLSIRPKYISPVVPQGVDCKRINSKIANYAVLELLWAWESLSATTCCRSLVVVHGGFCLLQIGVAAESLTEVGEAVAVDVHKLIQSSVYRNVAESGKRRELFGKPISLSCKVRASLLTYYYTGMDYVNCGEARCDIVKVSGQLNHCCRGTPVHHLFANECCLPAPLYSSLSAGDYVDDNEITYQFINHCAWGLEQGLEWYGEIFYI</sequence>
<dbReference type="RefSeq" id="XP_017700381.2">
    <property type="nucleotide sequence ID" value="XM_017844892.3"/>
</dbReference>
<organism evidence="2 3">
    <name type="scientific">Phoenix dactylifera</name>
    <name type="common">Date palm</name>
    <dbReference type="NCBI Taxonomy" id="42345"/>
    <lineage>
        <taxon>Eukaryota</taxon>
        <taxon>Viridiplantae</taxon>
        <taxon>Streptophyta</taxon>
        <taxon>Embryophyta</taxon>
        <taxon>Tracheophyta</taxon>
        <taxon>Spermatophyta</taxon>
        <taxon>Magnoliopsida</taxon>
        <taxon>Liliopsida</taxon>
        <taxon>Arecaceae</taxon>
        <taxon>Coryphoideae</taxon>
        <taxon>Phoeniceae</taxon>
        <taxon>Phoenix</taxon>
    </lineage>
</organism>
<feature type="compositionally biased region" description="Pro residues" evidence="1">
    <location>
        <begin position="39"/>
        <end position="49"/>
    </location>
</feature>
<dbReference type="GeneID" id="103715882"/>
<feature type="region of interest" description="Disordered" evidence="1">
    <location>
        <begin position="32"/>
        <end position="56"/>
    </location>
</feature>
<proteinExistence type="predicted"/>
<evidence type="ECO:0000313" key="3">
    <source>
        <dbReference type="RefSeq" id="XP_017700381.2"/>
    </source>
</evidence>
<reference evidence="2" key="1">
    <citation type="journal article" date="2019" name="Nat. Commun.">
        <title>Genome-wide association mapping of date palm fruit traits.</title>
        <authorList>
            <person name="Hazzouri K.M."/>
            <person name="Gros-Balthazard M."/>
            <person name="Flowers J.M."/>
            <person name="Copetti D."/>
            <person name="Lemansour A."/>
            <person name="Lebrun M."/>
            <person name="Masmoudi K."/>
            <person name="Ferrand S."/>
            <person name="Dhar M.I."/>
            <person name="Fresquez Z.A."/>
            <person name="Rosas U."/>
            <person name="Zhang J."/>
            <person name="Talag J."/>
            <person name="Lee S."/>
            <person name="Kudrna D."/>
            <person name="Powell R.F."/>
            <person name="Leitch I.J."/>
            <person name="Krueger R.R."/>
            <person name="Wing R.A."/>
            <person name="Amiri K.M.A."/>
            <person name="Purugganan M.D."/>
        </authorList>
    </citation>
    <scope>NUCLEOTIDE SEQUENCE [LARGE SCALE GENOMIC DNA]</scope>
    <source>
        <strain evidence="2">cv. Khalas</strain>
    </source>
</reference>